<dbReference type="AlphaFoldDB" id="A0A5B6YIP7"/>
<feature type="compositionally biased region" description="Polar residues" evidence="1">
    <location>
        <begin position="456"/>
        <end position="467"/>
    </location>
</feature>
<evidence type="ECO:0000256" key="1">
    <source>
        <dbReference type="SAM" id="MobiDB-lite"/>
    </source>
</evidence>
<gene>
    <name evidence="2" type="ORF">Din_000920</name>
</gene>
<feature type="compositionally biased region" description="Basic and acidic residues" evidence="1">
    <location>
        <begin position="440"/>
        <end position="455"/>
    </location>
</feature>
<evidence type="ECO:0000313" key="2">
    <source>
        <dbReference type="EMBL" id="MPA31479.1"/>
    </source>
</evidence>
<dbReference type="PANTHER" id="PTHR34057">
    <property type="entry name" value="ELONGATION FACTOR"/>
    <property type="match status" value="1"/>
</dbReference>
<accession>A0A5B6YIP7</accession>
<dbReference type="CDD" id="cd11650">
    <property type="entry name" value="AT4G37440_like"/>
    <property type="match status" value="1"/>
</dbReference>
<dbReference type="InterPro" id="IPR038745">
    <property type="entry name" value="AT4G37440-like"/>
</dbReference>
<feature type="region of interest" description="Disordered" evidence="1">
    <location>
        <begin position="440"/>
        <end position="527"/>
    </location>
</feature>
<protein>
    <submittedName>
        <fullName evidence="2">Uncharacterized protein</fullName>
    </submittedName>
</protein>
<reference evidence="2" key="1">
    <citation type="submission" date="2019-08" db="EMBL/GenBank/DDBJ databases">
        <title>Reference gene set and small RNA set construction with multiple tissues from Davidia involucrata Baill.</title>
        <authorList>
            <person name="Yang H."/>
            <person name="Zhou C."/>
            <person name="Li G."/>
            <person name="Wang J."/>
            <person name="Gao P."/>
            <person name="Wang M."/>
            <person name="Wang R."/>
            <person name="Zhao Y."/>
        </authorList>
    </citation>
    <scope>NUCLEOTIDE SEQUENCE</scope>
    <source>
        <tissue evidence="2">Mixed with DoveR01_LX</tissue>
    </source>
</reference>
<organism evidence="2">
    <name type="scientific">Davidia involucrata</name>
    <name type="common">Dove tree</name>
    <dbReference type="NCBI Taxonomy" id="16924"/>
    <lineage>
        <taxon>Eukaryota</taxon>
        <taxon>Viridiplantae</taxon>
        <taxon>Streptophyta</taxon>
        <taxon>Embryophyta</taxon>
        <taxon>Tracheophyta</taxon>
        <taxon>Spermatophyta</taxon>
        <taxon>Magnoliopsida</taxon>
        <taxon>eudicotyledons</taxon>
        <taxon>Gunneridae</taxon>
        <taxon>Pentapetalae</taxon>
        <taxon>asterids</taxon>
        <taxon>Cornales</taxon>
        <taxon>Nyssaceae</taxon>
        <taxon>Davidia</taxon>
    </lineage>
</organism>
<dbReference type="PANTHER" id="PTHR34057:SF1">
    <property type="entry name" value="ELONGATION FACTOR"/>
    <property type="match status" value="1"/>
</dbReference>
<sequence length="527" mass="58688">MSPAQLSVEIDPNSKLHFTAKVAPGKGNKSSLANSNGKGLRYMSNFEDTVIEMEALLDKHTKVPEDVGLVEVDAIEFTSTTDTRVAEADNPDATDYSSSFADTVSGTETCSGLSDTEVESRFFGDNDLEFDGFDSVFPMRKKKLTSHWRSFIRPLMWRCKWTELRIKEFELQASKYARELAAYDQSKQLELNQHTLEGFGSKSLPFTSQNHKKKAMKRRKRKRIEDTTDITSYMSHHNLFSYRENKKSDPECTSMSDEFGNPVFTEQTTAGHDEFGINDDWSFLESKDTDKSLEQILQKIEMVHSRVHKLKAQLDMVMSKNAGKFSSSENLSLLAPCDVQTSSARSPTFSACNGDTISVGPIYNPSHHMSEYDVGDLVMPESAFSSYGEAIHVPDIIESTVGLLSSADVTLHQPLSGDSCEDILDNVLIHNQAAAVERHTFKETDNQPMEKHQEPETSGQEESTNPSLIPALEPDSVAKTVMPSEQSTLKSCLASGIHFPKNKRKRGERKAGSGGWSLRHSGEPDSQ</sequence>
<proteinExistence type="predicted"/>
<dbReference type="EMBL" id="GHES01000920">
    <property type="protein sequence ID" value="MPA31479.1"/>
    <property type="molecule type" value="Transcribed_RNA"/>
</dbReference>
<name>A0A5B6YIP7_DAVIN</name>